<dbReference type="NCBIfam" id="TIGR00210">
    <property type="entry name" value="gltS"/>
    <property type="match status" value="1"/>
</dbReference>
<accession>A0ABU7UN20</accession>
<keyword evidence="1" id="KW-0739">Sodium transport</keyword>
<feature type="transmembrane region" description="Helical" evidence="1">
    <location>
        <begin position="154"/>
        <end position="176"/>
    </location>
</feature>
<keyword evidence="1" id="KW-0813">Transport</keyword>
<dbReference type="RefSeq" id="WP_216247997.1">
    <property type="nucleotide sequence ID" value="NZ_JAZHFS010000009.1"/>
</dbReference>
<comment type="function">
    <text evidence="1">Catalyzes the sodium-dependent transport of glutamate.</text>
</comment>
<keyword evidence="1" id="KW-0472">Membrane</keyword>
<feature type="transmembrane region" description="Helical" evidence="1">
    <location>
        <begin position="279"/>
        <end position="296"/>
    </location>
</feature>
<evidence type="ECO:0000313" key="4">
    <source>
        <dbReference type="Proteomes" id="UP001498469"/>
    </source>
</evidence>
<comment type="caution">
    <text evidence="3">The sequence shown here is derived from an EMBL/GenBank/DDBJ whole genome shotgun (WGS) entry which is preliminary data.</text>
</comment>
<dbReference type="PANTHER" id="PTHR36178">
    <property type="entry name" value="SLR0625 PROTEIN"/>
    <property type="match status" value="1"/>
</dbReference>
<name>A0ABU7UN20_9CLOT</name>
<organism evidence="3 4">
    <name type="scientific">Clostridium frigoriphilum</name>
    <dbReference type="NCBI Taxonomy" id="443253"/>
    <lineage>
        <taxon>Bacteria</taxon>
        <taxon>Bacillati</taxon>
        <taxon>Bacillota</taxon>
        <taxon>Clostridia</taxon>
        <taxon>Eubacteriales</taxon>
        <taxon>Clostridiaceae</taxon>
        <taxon>Clostridium</taxon>
    </lineage>
</organism>
<proteinExistence type="inferred from homology"/>
<feature type="transmembrane region" description="Helical" evidence="1">
    <location>
        <begin position="95"/>
        <end position="117"/>
    </location>
</feature>
<gene>
    <name evidence="3" type="primary">gltS</name>
    <name evidence="3" type="ORF">SJI18_10910</name>
</gene>
<protein>
    <recommendedName>
        <fullName evidence="1 2">Sodium/glutamate symporter</fullName>
    </recommendedName>
</protein>
<keyword evidence="1" id="KW-0812">Transmembrane</keyword>
<sequence length="401" mass="42541">MALKLDMVQAASLAVVVLFIGQQIKNKLAFLDRYCIPAPVIGGLIFAIITLILKMSNLLIFDMDITLQKLFMTVFFTTIGLTASLKLLKKGGKGVLIFLGISVILCVLQDITGVTLAKMFGLNPLIGLSTASVPMVGGHGTAGAFGPIFEKAGAIGATTVALASATFGLVMGSIIGGPIGKRLIEKNNLSYPMKINSTTHNQVVETKESNEKPLRHDNFMGAATQILLAMGLGTIISLVLEETGMTFPSYIGAMFAAAILRNISDCTNTYKVHSEEIDIIGEVSLSLFLTMALMGLKLWQLSALALPLIVMLLAQTILTGLFCYFVTFNVLGRDYDAAVIVSGNCGFGMGATPNAMANMGAMTTKYGASSKAFFIVPLVGSLFIDFCNAGVITTFMNLLAK</sequence>
<dbReference type="PANTHER" id="PTHR36178:SF1">
    <property type="entry name" value="SODIUM_GLUTAMATE SYMPORTER"/>
    <property type="match status" value="1"/>
</dbReference>
<keyword evidence="1" id="KW-1003">Cell membrane</keyword>
<evidence type="ECO:0000313" key="3">
    <source>
        <dbReference type="EMBL" id="MEF2112815.1"/>
    </source>
</evidence>
<keyword evidence="1" id="KW-0769">Symport</keyword>
<comment type="caution">
    <text evidence="1">Lacks conserved residue(s) required for the propagation of feature annotation.</text>
</comment>
<reference evidence="3 4" key="1">
    <citation type="submission" date="2023-11" db="EMBL/GenBank/DDBJ databases">
        <title>Draft genome sequence of a psychrophilic Clostridium strain from permafrost water brine.</title>
        <authorList>
            <person name="Shcherbakova V.A."/>
            <person name="Trubitsyn V.E."/>
            <person name="Zakharyuk A.G."/>
        </authorList>
    </citation>
    <scope>NUCLEOTIDE SEQUENCE [LARGE SCALE GENOMIC DNA]</scope>
    <source>
        <strain evidence="3 4">14F</strain>
    </source>
</reference>
<keyword evidence="4" id="KW-1185">Reference proteome</keyword>
<comment type="similarity">
    <text evidence="1">Belongs to the glutamate:Na(+) symporter (ESS) (TC 2.A.27) family.</text>
</comment>
<feature type="transmembrane region" description="Helical" evidence="1">
    <location>
        <begin position="303"/>
        <end position="327"/>
    </location>
</feature>
<evidence type="ECO:0000256" key="2">
    <source>
        <dbReference type="NCBIfam" id="TIGR00210"/>
    </source>
</evidence>
<dbReference type="Pfam" id="PF03616">
    <property type="entry name" value="Glt_symporter"/>
    <property type="match status" value="1"/>
</dbReference>
<comment type="subcellular location">
    <subcellularLocation>
        <location evidence="1">Cell membrane</location>
        <topology evidence="1">Multi-pass membrane protein</topology>
    </subcellularLocation>
</comment>
<dbReference type="HAMAP" id="MF_02062">
    <property type="entry name" value="GltS"/>
    <property type="match status" value="1"/>
</dbReference>
<keyword evidence="1" id="KW-1133">Transmembrane helix</keyword>
<feature type="transmembrane region" description="Helical" evidence="1">
    <location>
        <begin position="34"/>
        <end position="53"/>
    </location>
</feature>
<keyword evidence="1" id="KW-0915">Sodium</keyword>
<dbReference type="EMBL" id="JAZHFS010000009">
    <property type="protein sequence ID" value="MEF2112815.1"/>
    <property type="molecule type" value="Genomic_DNA"/>
</dbReference>
<keyword evidence="1" id="KW-0406">Ion transport</keyword>
<dbReference type="Proteomes" id="UP001498469">
    <property type="component" value="Unassembled WGS sequence"/>
</dbReference>
<keyword evidence="1" id="KW-0029">Amino-acid transport</keyword>
<evidence type="ECO:0000256" key="1">
    <source>
        <dbReference type="HAMAP-Rule" id="MF_02062"/>
    </source>
</evidence>
<feature type="transmembrane region" description="Helical" evidence="1">
    <location>
        <begin position="219"/>
        <end position="240"/>
    </location>
</feature>
<feature type="transmembrane region" description="Helical" evidence="1">
    <location>
        <begin position="65"/>
        <end position="88"/>
    </location>
</feature>
<feature type="transmembrane region" description="Helical" evidence="1">
    <location>
        <begin position="372"/>
        <end position="400"/>
    </location>
</feature>
<dbReference type="InterPro" id="IPR004445">
    <property type="entry name" value="GltS"/>
</dbReference>